<proteinExistence type="predicted"/>
<evidence type="ECO:0000259" key="3">
    <source>
        <dbReference type="Pfam" id="PF01590"/>
    </source>
</evidence>
<evidence type="ECO:0000259" key="4">
    <source>
        <dbReference type="Pfam" id="PF20163"/>
    </source>
</evidence>
<dbReference type="PANTHER" id="PTHR35395">
    <property type="entry name" value="DUF6536 DOMAIN-CONTAINING PROTEIN"/>
    <property type="match status" value="1"/>
</dbReference>
<feature type="transmembrane region" description="Helical" evidence="2">
    <location>
        <begin position="307"/>
        <end position="332"/>
    </location>
</feature>
<reference evidence="5 6" key="1">
    <citation type="journal article" date="2024" name="Commun. Biol.">
        <title>Comparative genomic analysis of thermophilic fungi reveals convergent evolutionary adaptations and gene losses.</title>
        <authorList>
            <person name="Steindorff A.S."/>
            <person name="Aguilar-Pontes M.V."/>
            <person name="Robinson A.J."/>
            <person name="Andreopoulos B."/>
            <person name="LaButti K."/>
            <person name="Kuo A."/>
            <person name="Mondo S."/>
            <person name="Riley R."/>
            <person name="Otillar R."/>
            <person name="Haridas S."/>
            <person name="Lipzen A."/>
            <person name="Grimwood J."/>
            <person name="Schmutz J."/>
            <person name="Clum A."/>
            <person name="Reid I.D."/>
            <person name="Moisan M.C."/>
            <person name="Butler G."/>
            <person name="Nguyen T.T.M."/>
            <person name="Dewar K."/>
            <person name="Conant G."/>
            <person name="Drula E."/>
            <person name="Henrissat B."/>
            <person name="Hansel C."/>
            <person name="Singer S."/>
            <person name="Hutchinson M.I."/>
            <person name="de Vries R.P."/>
            <person name="Natvig D.O."/>
            <person name="Powell A.J."/>
            <person name="Tsang A."/>
            <person name="Grigoriev I.V."/>
        </authorList>
    </citation>
    <scope>NUCLEOTIDE SEQUENCE [LARGE SCALE GENOMIC DNA]</scope>
    <source>
        <strain evidence="5 6">CBS 620.91</strain>
    </source>
</reference>
<feature type="compositionally biased region" description="Low complexity" evidence="1">
    <location>
        <begin position="63"/>
        <end position="76"/>
    </location>
</feature>
<evidence type="ECO:0000313" key="6">
    <source>
        <dbReference type="Proteomes" id="UP001583172"/>
    </source>
</evidence>
<dbReference type="InterPro" id="IPR046623">
    <property type="entry name" value="DUF6536"/>
</dbReference>
<feature type="compositionally biased region" description="Low complexity" evidence="1">
    <location>
        <begin position="134"/>
        <end position="148"/>
    </location>
</feature>
<feature type="transmembrane region" description="Helical" evidence="2">
    <location>
        <begin position="830"/>
        <end position="851"/>
    </location>
</feature>
<dbReference type="SUPFAM" id="SSF55781">
    <property type="entry name" value="GAF domain-like"/>
    <property type="match status" value="1"/>
</dbReference>
<feature type="transmembrane region" description="Helical" evidence="2">
    <location>
        <begin position="650"/>
        <end position="673"/>
    </location>
</feature>
<dbReference type="Pfam" id="PF01590">
    <property type="entry name" value="GAF"/>
    <property type="match status" value="1"/>
</dbReference>
<feature type="domain" description="DUF6536" evidence="4">
    <location>
        <begin position="303"/>
        <end position="452"/>
    </location>
</feature>
<feature type="transmembrane region" description="Helical" evidence="2">
    <location>
        <begin position="764"/>
        <end position="785"/>
    </location>
</feature>
<dbReference type="InterPro" id="IPR029016">
    <property type="entry name" value="GAF-like_dom_sf"/>
</dbReference>
<feature type="domain" description="GAF" evidence="3">
    <location>
        <begin position="992"/>
        <end position="1096"/>
    </location>
</feature>
<dbReference type="EMBL" id="JAZGSY010000036">
    <property type="protein sequence ID" value="KAL1842642.1"/>
    <property type="molecule type" value="Genomic_DNA"/>
</dbReference>
<organism evidence="5 6">
    <name type="scientific">Humicola insolens</name>
    <name type="common">Soft-rot fungus</name>
    <dbReference type="NCBI Taxonomy" id="85995"/>
    <lineage>
        <taxon>Eukaryota</taxon>
        <taxon>Fungi</taxon>
        <taxon>Dikarya</taxon>
        <taxon>Ascomycota</taxon>
        <taxon>Pezizomycotina</taxon>
        <taxon>Sordariomycetes</taxon>
        <taxon>Sordariomycetidae</taxon>
        <taxon>Sordariales</taxon>
        <taxon>Chaetomiaceae</taxon>
        <taxon>Mycothermus</taxon>
    </lineage>
</organism>
<dbReference type="PANTHER" id="PTHR35395:SF1">
    <property type="entry name" value="DUF6536 DOMAIN-CONTAINING PROTEIN"/>
    <property type="match status" value="1"/>
</dbReference>
<feature type="transmembrane region" description="Helical" evidence="2">
    <location>
        <begin position="703"/>
        <end position="727"/>
    </location>
</feature>
<dbReference type="Pfam" id="PF20163">
    <property type="entry name" value="DUF6536"/>
    <property type="match status" value="1"/>
</dbReference>
<gene>
    <name evidence="5" type="ORF">VTJ49DRAFT_4553</name>
</gene>
<comment type="caution">
    <text evidence="5">The sequence shown here is derived from an EMBL/GenBank/DDBJ whole genome shotgun (WGS) entry which is preliminary data.</text>
</comment>
<evidence type="ECO:0008006" key="7">
    <source>
        <dbReference type="Google" id="ProtNLM"/>
    </source>
</evidence>
<dbReference type="Gene3D" id="3.30.450.40">
    <property type="match status" value="1"/>
</dbReference>
<feature type="region of interest" description="Disordered" evidence="1">
    <location>
        <begin position="58"/>
        <end position="84"/>
    </location>
</feature>
<name>A0ABR3VM16_HUMIN</name>
<keyword evidence="2" id="KW-0472">Membrane</keyword>
<dbReference type="InterPro" id="IPR000614">
    <property type="entry name" value="FRMsr_CS"/>
</dbReference>
<evidence type="ECO:0000313" key="5">
    <source>
        <dbReference type="EMBL" id="KAL1842642.1"/>
    </source>
</evidence>
<keyword evidence="6" id="KW-1185">Reference proteome</keyword>
<feature type="transmembrane region" description="Helical" evidence="2">
    <location>
        <begin position="561"/>
        <end position="581"/>
    </location>
</feature>
<dbReference type="InterPro" id="IPR003018">
    <property type="entry name" value="GAF"/>
</dbReference>
<feature type="transmembrane region" description="Helical" evidence="2">
    <location>
        <begin position="412"/>
        <end position="435"/>
    </location>
</feature>
<keyword evidence="2" id="KW-0812">Transmembrane</keyword>
<protein>
    <recommendedName>
        <fullName evidence="7">GAF domain-containing protein</fullName>
    </recommendedName>
</protein>
<feature type="region of interest" description="Disordered" evidence="1">
    <location>
        <begin position="228"/>
        <end position="256"/>
    </location>
</feature>
<feature type="compositionally biased region" description="Low complexity" evidence="1">
    <location>
        <begin position="161"/>
        <end position="171"/>
    </location>
</feature>
<dbReference type="Proteomes" id="UP001583172">
    <property type="component" value="Unassembled WGS sequence"/>
</dbReference>
<dbReference type="PROSITE" id="PS01320">
    <property type="entry name" value="UPF0067"/>
    <property type="match status" value="1"/>
</dbReference>
<evidence type="ECO:0000256" key="2">
    <source>
        <dbReference type="SAM" id="Phobius"/>
    </source>
</evidence>
<feature type="region of interest" description="Disordered" evidence="1">
    <location>
        <begin position="112"/>
        <end position="208"/>
    </location>
</feature>
<feature type="compositionally biased region" description="Low complexity" evidence="1">
    <location>
        <begin position="112"/>
        <end position="126"/>
    </location>
</feature>
<evidence type="ECO:0000256" key="1">
    <source>
        <dbReference type="SAM" id="MobiDB-lite"/>
    </source>
</evidence>
<sequence>MEMVIPPRDHGSTTYRYTWDENGEVTQVTRVHHVRPFSTSNGGGIQTTQWPLQSTISTATNNTVDDSPTASTSTTPRISYQPSPHHLHRLTTTFTQSVASSTWQLAALQINRGGASSQSRQSSRSSYGGGGSPSGSLHSSSSGSSPGRDLVPDYVRSFLVQQDQQDQQEQGPEQEHQRQDDNDNTTTNNNNSSPVDNSPLDDTNDTIDPIDEAISQWTRAGRIERFRFGSGSSGNGLDRVDSREGMSSGARRGQWEEEQRRFLEGEQEDFSPADEKGAIISGDDDDDGCGRGCISFLLLGGGWRSGMALNVLVMLVVLVAAFACLVAAISGLEEGRMAVFAGGCDKARRVDCGLHVVVSVLGVVLLAGAHYAFQVLTSPTRDDVSFAHNRHAWLDIGVPSFRNLRHIETGRAVLAVVVLASAVCVQVMYNAVIYVSQTAPDWKVAHVSESFTKGATFTVFNSNDTRLLNRAELLSLQKLAVRNELIHLTPSTCVNHFNNGEYQQDYSAVLVVTKDGNDNVQPLSRNMITGLTIDPSNTIVQHCLALPAPAPTCEINLNAPLLGTVALLNSVVVVATAAVLFKRPSFFRPLATLGDAIASFLEDPDPTTRGACLLSKADVRRGCWPPFAAQARYWVPREHFWFRSVSGPRWAVSVPLWAVIVGLAAGGLAFATIRAPAGRFSPLGVAGSVPRAVFRLPTDTPPAAAAVVATLPQLLMALLYLAANALLSAYFVSRESSLFAVGGPRPLRVSSAKPFGLQRTSARLALPWAVSGMVGVLFAGMTFVLSQGVVAVAVRRVEVDITNPSSSSLSAVGSRDEDTTLIALGLNNTALLTLVCALGLLAAVITGLGFLKAPRAGKEPGNPMALAGGSCSAVISARCHPLARERGLLLWGRRIMWGVVREGEGDGLAGVHADASTFAEGITKEAAYQQVLDQAEGLFFEQRNWVCCVPNLSNAAALLWHAYQSLPYPSNQVNWAGFYTLDPLSPPTRPQLILGPFQGKVACQTIAFGRGVCGTAAATQQTQLVPDVDAFPGHIACDGASRSEIVVPIVVPATSSGEGEAKKKVVAIIDIDCAVVNGFDEVDREWLAKFADLIARSCDWP</sequence>
<feature type="transmembrane region" description="Helical" evidence="2">
    <location>
        <begin position="352"/>
        <end position="373"/>
    </location>
</feature>
<feature type="compositionally biased region" description="Low complexity" evidence="1">
    <location>
        <begin position="184"/>
        <end position="201"/>
    </location>
</feature>
<keyword evidence="2" id="KW-1133">Transmembrane helix</keyword>
<accession>A0ABR3VM16</accession>